<accession>A0ABT3RPZ1</accession>
<organism evidence="6 7">
    <name type="scientific">Mangrovivirga halotolerans</name>
    <dbReference type="NCBI Taxonomy" id="2993936"/>
    <lineage>
        <taxon>Bacteria</taxon>
        <taxon>Pseudomonadati</taxon>
        <taxon>Bacteroidota</taxon>
        <taxon>Cytophagia</taxon>
        <taxon>Cytophagales</taxon>
        <taxon>Mangrovivirgaceae</taxon>
        <taxon>Mangrovivirga</taxon>
    </lineage>
</organism>
<reference evidence="6 7" key="1">
    <citation type="submission" date="2022-11" db="EMBL/GenBank/DDBJ databases">
        <title>The characterization of three novel Bacteroidetes species and genomic analysis of their roles in tidal elemental geochemical cycles.</title>
        <authorList>
            <person name="Ma K."/>
        </authorList>
    </citation>
    <scope>NUCLEOTIDE SEQUENCE [LARGE SCALE GENOMIC DNA]</scope>
    <source>
        <strain evidence="6 7">M17</strain>
    </source>
</reference>
<evidence type="ECO:0000313" key="6">
    <source>
        <dbReference type="EMBL" id="MCX2743701.1"/>
    </source>
</evidence>
<evidence type="ECO:0000259" key="5">
    <source>
        <dbReference type="Pfam" id="PF00535"/>
    </source>
</evidence>
<feature type="domain" description="Glycosyltransferase 2-like" evidence="5">
    <location>
        <begin position="38"/>
        <end position="164"/>
    </location>
</feature>
<dbReference type="PANTHER" id="PTHR43630">
    <property type="entry name" value="POLY-BETA-1,6-N-ACETYL-D-GLUCOSAMINE SYNTHASE"/>
    <property type="match status" value="1"/>
</dbReference>
<dbReference type="Gene3D" id="3.90.550.10">
    <property type="entry name" value="Spore Coat Polysaccharide Biosynthesis Protein SpsA, Chain A"/>
    <property type="match status" value="1"/>
</dbReference>
<comment type="similarity">
    <text evidence="1">Belongs to the glycosyltransferase 2 family.</text>
</comment>
<dbReference type="Proteomes" id="UP001209885">
    <property type="component" value="Unassembled WGS sequence"/>
</dbReference>
<evidence type="ECO:0000256" key="2">
    <source>
        <dbReference type="ARBA" id="ARBA00022676"/>
    </source>
</evidence>
<evidence type="ECO:0000256" key="4">
    <source>
        <dbReference type="SAM" id="Phobius"/>
    </source>
</evidence>
<keyword evidence="4" id="KW-0812">Transmembrane</keyword>
<dbReference type="EC" id="2.4.-.-" evidence="6"/>
<sequence>MIYFVIAVLTIDFILWYIFLFLRSKKQKISEEDLPYCSVLIMARNEENHISSCIDSLLSQVYPKEKYEILVCDDNSTDGTAEVLKAYENNDNVRLFSGDYPVIEHLNNKAQGLDYLAKQANGEVLLFTDADCVMKDGWLKNMAAGVIKNNKIVIAPTVPVISSFLSALQRIDWIMALGRVVAVQGIGIPVTGNGNNMAMPAKAYKESGGYKATHSSHTEDAAIFYLVREKTGIGAGVVANNRAIAQTQPKLKWQELVSQRLRWWLGGISEAPGWLIFYLAEALWILVFIALLISGFSVSAFAWLTGRIVLRVLYNCSLPFSFKKIAFFYYISAVILFDFYSIILNFTVLVKWGLGKSPEWKGREVRS</sequence>
<keyword evidence="4" id="KW-0472">Membrane</keyword>
<dbReference type="Pfam" id="PF00535">
    <property type="entry name" value="Glycos_transf_2"/>
    <property type="match status" value="1"/>
</dbReference>
<comment type="caution">
    <text evidence="6">The sequence shown here is derived from an EMBL/GenBank/DDBJ whole genome shotgun (WGS) entry which is preliminary data.</text>
</comment>
<gene>
    <name evidence="6" type="ORF">OO013_07485</name>
</gene>
<feature type="transmembrane region" description="Helical" evidence="4">
    <location>
        <begin position="6"/>
        <end position="22"/>
    </location>
</feature>
<name>A0ABT3RPZ1_9BACT</name>
<feature type="transmembrane region" description="Helical" evidence="4">
    <location>
        <begin position="327"/>
        <end position="350"/>
    </location>
</feature>
<keyword evidence="3 6" id="KW-0808">Transferase</keyword>
<dbReference type="PANTHER" id="PTHR43630:SF1">
    <property type="entry name" value="POLY-BETA-1,6-N-ACETYL-D-GLUCOSAMINE SYNTHASE"/>
    <property type="match status" value="1"/>
</dbReference>
<keyword evidence="7" id="KW-1185">Reference proteome</keyword>
<dbReference type="GO" id="GO:0016757">
    <property type="term" value="F:glycosyltransferase activity"/>
    <property type="evidence" value="ECO:0007669"/>
    <property type="project" value="UniProtKB-KW"/>
</dbReference>
<evidence type="ECO:0000256" key="3">
    <source>
        <dbReference type="ARBA" id="ARBA00022679"/>
    </source>
</evidence>
<dbReference type="EMBL" id="JAPFQN010000004">
    <property type="protein sequence ID" value="MCX2743701.1"/>
    <property type="molecule type" value="Genomic_DNA"/>
</dbReference>
<feature type="transmembrane region" description="Helical" evidence="4">
    <location>
        <begin position="285"/>
        <end position="306"/>
    </location>
</feature>
<proteinExistence type="inferred from homology"/>
<dbReference type="RefSeq" id="WP_266056102.1">
    <property type="nucleotide sequence ID" value="NZ_JAPFQN010000004.1"/>
</dbReference>
<dbReference type="InterPro" id="IPR001173">
    <property type="entry name" value="Glyco_trans_2-like"/>
</dbReference>
<evidence type="ECO:0000256" key="1">
    <source>
        <dbReference type="ARBA" id="ARBA00006739"/>
    </source>
</evidence>
<protein>
    <submittedName>
        <fullName evidence="6">Glycosyltransferase</fullName>
        <ecNumber evidence="6">2.4.-.-</ecNumber>
    </submittedName>
</protein>
<keyword evidence="2 6" id="KW-0328">Glycosyltransferase</keyword>
<evidence type="ECO:0000313" key="7">
    <source>
        <dbReference type="Proteomes" id="UP001209885"/>
    </source>
</evidence>
<keyword evidence="4" id="KW-1133">Transmembrane helix</keyword>
<dbReference type="InterPro" id="IPR029044">
    <property type="entry name" value="Nucleotide-diphossugar_trans"/>
</dbReference>
<dbReference type="SUPFAM" id="SSF53448">
    <property type="entry name" value="Nucleotide-diphospho-sugar transferases"/>
    <property type="match status" value="1"/>
</dbReference>